<feature type="region of interest" description="Disordered" evidence="1">
    <location>
        <begin position="191"/>
        <end position="225"/>
    </location>
</feature>
<feature type="compositionally biased region" description="Basic residues" evidence="1">
    <location>
        <begin position="198"/>
        <end position="221"/>
    </location>
</feature>
<protein>
    <submittedName>
        <fullName evidence="2">Uncharacterized protein</fullName>
    </submittedName>
</protein>
<dbReference type="Proteomes" id="UP000186292">
    <property type="component" value="Unassembled WGS sequence"/>
</dbReference>
<evidence type="ECO:0000313" key="2">
    <source>
        <dbReference type="EMBL" id="SIS48892.1"/>
    </source>
</evidence>
<gene>
    <name evidence="2" type="ORF">SAMN05444817_10838</name>
</gene>
<proteinExistence type="predicted"/>
<feature type="region of interest" description="Disordered" evidence="1">
    <location>
        <begin position="257"/>
        <end position="282"/>
    </location>
</feature>
<organism evidence="2 3">
    <name type="scientific">Corynebacterium appendicis CIP 107643</name>
    <dbReference type="NCBI Taxonomy" id="1161099"/>
    <lineage>
        <taxon>Bacteria</taxon>
        <taxon>Bacillati</taxon>
        <taxon>Actinomycetota</taxon>
        <taxon>Actinomycetes</taxon>
        <taxon>Mycobacteriales</taxon>
        <taxon>Corynebacteriaceae</taxon>
        <taxon>Corynebacterium</taxon>
    </lineage>
</organism>
<dbReference type="RefSeq" id="WP_143313893.1">
    <property type="nucleotide sequence ID" value="NZ_CP046976.1"/>
</dbReference>
<sequence>MVKPRHPSVDIENRIVALQTQALLRVLRTFNLRVETLAKEADSANYQVFLERELRTFETQISEILRGTKQAEFRQRIESEIEKEKLEAAELGNDFCTESDPNPPTIIDSKREDPYALAQIIVDSEAVEARQKYEHDREILLNQLKEIRDGQRPDSEKTSITSGLDDVERNYSRVWRHLESGKRGAEILRKLETESSRKGRGLSRKNRGQPKAPKTRIKQRSSRTDFEKAIQNLRAAERAMERQIRHDRSIQSLFYSYPSKTNSTSDDRIYMSSGMPNPRGKK</sequence>
<dbReference type="EMBL" id="FTOF01000008">
    <property type="protein sequence ID" value="SIS48892.1"/>
    <property type="molecule type" value="Genomic_DNA"/>
</dbReference>
<name>A0A1N7JHQ2_9CORY</name>
<reference evidence="3" key="1">
    <citation type="submission" date="2017-01" db="EMBL/GenBank/DDBJ databases">
        <authorList>
            <person name="Varghese N."/>
            <person name="Submissions S."/>
        </authorList>
    </citation>
    <scope>NUCLEOTIDE SEQUENCE [LARGE SCALE GENOMIC DNA]</scope>
    <source>
        <strain evidence="3">DSM 44531</strain>
    </source>
</reference>
<evidence type="ECO:0000313" key="3">
    <source>
        <dbReference type="Proteomes" id="UP000186292"/>
    </source>
</evidence>
<evidence type="ECO:0000256" key="1">
    <source>
        <dbReference type="SAM" id="MobiDB-lite"/>
    </source>
</evidence>
<keyword evidence="3" id="KW-1185">Reference proteome</keyword>
<accession>A0A1N7JHQ2</accession>
<dbReference type="AlphaFoldDB" id="A0A1N7JHQ2"/>
<dbReference type="STRING" id="1161099.SAMN05444817_10838"/>